<dbReference type="Gene3D" id="3.90.550.10">
    <property type="entry name" value="Spore Coat Polysaccharide Biosynthesis Protein SpsA, Chain A"/>
    <property type="match status" value="1"/>
</dbReference>
<dbReference type="PANTHER" id="PTHR37316">
    <property type="entry name" value="TEICHOIC ACID GLYCEROL-PHOSPHATE PRIMASE"/>
    <property type="match status" value="1"/>
</dbReference>
<dbReference type="InterPro" id="IPR043149">
    <property type="entry name" value="TagF_N"/>
</dbReference>
<evidence type="ECO:0000256" key="4">
    <source>
        <dbReference type="ARBA" id="ARBA00022679"/>
    </source>
</evidence>
<dbReference type="InterPro" id="IPR051612">
    <property type="entry name" value="Teichoic_Acid_Biosynth"/>
</dbReference>
<protein>
    <submittedName>
        <fullName evidence="8">CDP-glycerol glycerophosphotransferase family protein</fullName>
    </submittedName>
</protein>
<accession>A0ABV6UX31</accession>
<dbReference type="Gene3D" id="3.40.50.11820">
    <property type="match status" value="1"/>
</dbReference>
<feature type="domain" description="Glycosyltransferase 2-like" evidence="7">
    <location>
        <begin position="11"/>
        <end position="168"/>
    </location>
</feature>
<comment type="caution">
    <text evidence="8">The sequence shown here is derived from an EMBL/GenBank/DDBJ whole genome shotgun (WGS) entry which is preliminary data.</text>
</comment>
<evidence type="ECO:0000313" key="8">
    <source>
        <dbReference type="EMBL" id="MFC1405952.1"/>
    </source>
</evidence>
<dbReference type="InterPro" id="IPR001173">
    <property type="entry name" value="Glyco_trans_2-like"/>
</dbReference>
<dbReference type="Pfam" id="PF00535">
    <property type="entry name" value="Glycos_transf_2"/>
    <property type="match status" value="1"/>
</dbReference>
<dbReference type="SUPFAM" id="SSF53448">
    <property type="entry name" value="Nucleotide-diphospho-sugar transferases"/>
    <property type="match status" value="1"/>
</dbReference>
<evidence type="ECO:0000256" key="5">
    <source>
        <dbReference type="ARBA" id="ARBA00022944"/>
    </source>
</evidence>
<dbReference type="EMBL" id="JBHEZZ010000025">
    <property type="protein sequence ID" value="MFC1405952.1"/>
    <property type="molecule type" value="Genomic_DNA"/>
</dbReference>
<dbReference type="SUPFAM" id="SSF53756">
    <property type="entry name" value="UDP-Glycosyltransferase/glycogen phosphorylase"/>
    <property type="match status" value="1"/>
</dbReference>
<evidence type="ECO:0000256" key="2">
    <source>
        <dbReference type="ARBA" id="ARBA00010488"/>
    </source>
</evidence>
<reference evidence="8 9" key="1">
    <citation type="submission" date="2024-09" db="EMBL/GenBank/DDBJ databases">
        <authorList>
            <person name="Lee S.D."/>
        </authorList>
    </citation>
    <scope>NUCLEOTIDE SEQUENCE [LARGE SCALE GENOMIC DNA]</scope>
    <source>
        <strain evidence="8 9">N1-5</strain>
    </source>
</reference>
<evidence type="ECO:0000256" key="1">
    <source>
        <dbReference type="ARBA" id="ARBA00004202"/>
    </source>
</evidence>
<dbReference type="InterPro" id="IPR029044">
    <property type="entry name" value="Nucleotide-diphossugar_trans"/>
</dbReference>
<dbReference type="CDD" id="cd00761">
    <property type="entry name" value="Glyco_tranf_GTA_type"/>
    <property type="match status" value="1"/>
</dbReference>
<evidence type="ECO:0000256" key="6">
    <source>
        <dbReference type="ARBA" id="ARBA00023136"/>
    </source>
</evidence>
<dbReference type="PANTHER" id="PTHR37316:SF3">
    <property type="entry name" value="TEICHOIC ACID GLYCEROL-PHOSPHATE TRANSFERASE"/>
    <property type="match status" value="1"/>
</dbReference>
<evidence type="ECO:0000259" key="7">
    <source>
        <dbReference type="Pfam" id="PF00535"/>
    </source>
</evidence>
<dbReference type="RefSeq" id="WP_051724855.1">
    <property type="nucleotide sequence ID" value="NZ_JBHEZZ010000025.1"/>
</dbReference>
<evidence type="ECO:0000313" key="9">
    <source>
        <dbReference type="Proteomes" id="UP001592528"/>
    </source>
</evidence>
<keyword evidence="6" id="KW-0472">Membrane</keyword>
<comment type="subcellular location">
    <subcellularLocation>
        <location evidence="1">Cell membrane</location>
        <topology evidence="1">Peripheral membrane protein</topology>
    </subcellularLocation>
</comment>
<dbReference type="Gene3D" id="3.40.50.12580">
    <property type="match status" value="1"/>
</dbReference>
<keyword evidence="5" id="KW-0777">Teichoic acid biosynthesis</keyword>
<comment type="similarity">
    <text evidence="2">Belongs to the CDP-glycerol glycerophosphotransferase family.</text>
</comment>
<evidence type="ECO:0000256" key="3">
    <source>
        <dbReference type="ARBA" id="ARBA00022475"/>
    </source>
</evidence>
<dbReference type="Proteomes" id="UP001592528">
    <property type="component" value="Unassembled WGS sequence"/>
</dbReference>
<gene>
    <name evidence="8" type="ORF">ACEZDJ_32135</name>
</gene>
<keyword evidence="3" id="KW-1003">Cell membrane</keyword>
<dbReference type="Pfam" id="PF04464">
    <property type="entry name" value="Glyphos_transf"/>
    <property type="match status" value="1"/>
</dbReference>
<organism evidence="8 9">
    <name type="scientific">Streptacidiphilus cavernicola</name>
    <dbReference type="NCBI Taxonomy" id="3342716"/>
    <lineage>
        <taxon>Bacteria</taxon>
        <taxon>Bacillati</taxon>
        <taxon>Actinomycetota</taxon>
        <taxon>Actinomycetes</taxon>
        <taxon>Kitasatosporales</taxon>
        <taxon>Streptomycetaceae</taxon>
        <taxon>Streptacidiphilus</taxon>
    </lineage>
</organism>
<keyword evidence="4" id="KW-0808">Transferase</keyword>
<keyword evidence="9" id="KW-1185">Reference proteome</keyword>
<dbReference type="InterPro" id="IPR043148">
    <property type="entry name" value="TagF_C"/>
</dbReference>
<dbReference type="InterPro" id="IPR007554">
    <property type="entry name" value="Glycerophosphate_synth"/>
</dbReference>
<name>A0ABV6UX31_9ACTN</name>
<proteinExistence type="inferred from homology"/>
<sequence>MNAPATAVSLSVVLPVYRVADYLPRCLDSVLAADLPGLQVIAVDDCSPDRSGAILDEYAARDPRLTVLHLDANRGLGGAREAGLEQATGDYVWFVDSDDWLAEGAVQAVVERLAADSPDVLVTGFARVYADGGVEPDTWRGAMADAPATLTLAERPALLNMILSAWNKVVRRDFLRGLDVRFGDGFYEDLSVTYPLLLAAERISLLPQELYFYRREREGAITNTASPRHAEVFAQYDAVFAFLDRHPEIPAGLRRLVFDRTVKQAVTLLDTPGLVPDGLRAEFFHRASAHFRRYRPEGYGYPGGLRGVQYRLVDRDAWGAYQRLRPLQTLPRTVRRGVRRGARRGLPMARRAVRSTARRTLATAYRRLPLDENLAVYAAYWYRGYACNPAAIYQKARELAPDVRGVWVVQTRAQGAAMPPDVPWVLENTPAYLKLMATAKYLVNNVNFPHTQAKRPGSVHIQTQHGTPLKYLGLDLRDRPEAAAGMDFDRLLEHVARWDYLVSPNPHSTDAFGRAYPGGYQVLETGYPRNDRLVGATPEEVAAIREGLGIPAGSTAVLYAPTHREQHSEYVSALDLEALATALGPGHTLLVRTHYFYARPDGADPAGGADGSGAGRAGILDVSGHSSVEDLYLAADVLVTDYSSVMFDYAVLDRPMVVFAPDWDDYQRIRGVYFDLMEQPPGLVTTTQEELTAVLADRSASGFAGAGAAKLRAAFRERFCPWDDGGAAERVVRAVLPVAPGAGAQD</sequence>